<dbReference type="AlphaFoldDB" id="A0AAV7E466"/>
<dbReference type="Proteomes" id="UP000825729">
    <property type="component" value="Unassembled WGS sequence"/>
</dbReference>
<accession>A0AAV7E466</accession>
<comment type="caution">
    <text evidence="2">The sequence shown here is derived from an EMBL/GenBank/DDBJ whole genome shotgun (WGS) entry which is preliminary data.</text>
</comment>
<feature type="region of interest" description="Disordered" evidence="1">
    <location>
        <begin position="318"/>
        <end position="341"/>
    </location>
</feature>
<dbReference type="PANTHER" id="PTHR10492">
    <property type="match status" value="1"/>
</dbReference>
<evidence type="ECO:0000313" key="3">
    <source>
        <dbReference type="Proteomes" id="UP000825729"/>
    </source>
</evidence>
<gene>
    <name evidence="2" type="ORF">H6P81_018042</name>
</gene>
<reference evidence="2 3" key="1">
    <citation type="submission" date="2021-07" db="EMBL/GenBank/DDBJ databases">
        <title>The Aristolochia fimbriata genome: insights into angiosperm evolution, floral development and chemical biosynthesis.</title>
        <authorList>
            <person name="Jiao Y."/>
        </authorList>
    </citation>
    <scope>NUCLEOTIDE SEQUENCE [LARGE SCALE GENOMIC DNA]</scope>
    <source>
        <strain evidence="2">IBCAS-2021</strain>
        <tissue evidence="2">Leaf</tissue>
    </source>
</reference>
<protein>
    <submittedName>
        <fullName evidence="2">Uncharacterized protein</fullName>
    </submittedName>
</protein>
<dbReference type="PANTHER" id="PTHR10492:SF57">
    <property type="entry name" value="ATP-DEPENDENT DNA HELICASE"/>
    <property type="match status" value="1"/>
</dbReference>
<sequence>MVEGKCSKKYPRSFNSGTTFDKNRYALYKRCDDGKVVNVKGVALDNRWVVPYNANLVKKYDAHINVEVCAHSKAIKYLYKYVHKGSDRATICITQEIVDGDVNINNREISQSFDENVVYKEVLDEVEAKAAFMEKESHITFDRIHRFKKMVFVISKGFEIQYVIGVIVHVNPITHTPGIHENILPRREIFIKDVKVNRRLCASAIAATVKQEEKKELRISISGCMINIHQNEIYFMKCLHCYKDMTYEMCVLFCANCNIINPVDECRYHNRIDTEADGIDKDEDGVDNFTNYRKRSPPTENNEEFIFIKTVVDEAHDKSFVSPEDDEEIIENTSDKENKNS</sequence>
<evidence type="ECO:0000256" key="1">
    <source>
        <dbReference type="SAM" id="MobiDB-lite"/>
    </source>
</evidence>
<evidence type="ECO:0000313" key="2">
    <source>
        <dbReference type="EMBL" id="KAG9442188.1"/>
    </source>
</evidence>
<name>A0AAV7E466_ARIFI</name>
<keyword evidence="3" id="KW-1185">Reference proteome</keyword>
<proteinExistence type="predicted"/>
<organism evidence="2 3">
    <name type="scientific">Aristolochia fimbriata</name>
    <name type="common">White veined hardy Dutchman's pipe vine</name>
    <dbReference type="NCBI Taxonomy" id="158543"/>
    <lineage>
        <taxon>Eukaryota</taxon>
        <taxon>Viridiplantae</taxon>
        <taxon>Streptophyta</taxon>
        <taxon>Embryophyta</taxon>
        <taxon>Tracheophyta</taxon>
        <taxon>Spermatophyta</taxon>
        <taxon>Magnoliopsida</taxon>
        <taxon>Magnoliidae</taxon>
        <taxon>Piperales</taxon>
        <taxon>Aristolochiaceae</taxon>
        <taxon>Aristolochia</taxon>
    </lineage>
</organism>
<dbReference type="EMBL" id="JAINDJ010000007">
    <property type="protein sequence ID" value="KAG9442188.1"/>
    <property type="molecule type" value="Genomic_DNA"/>
</dbReference>